<keyword evidence="1" id="KW-1133">Transmembrane helix</keyword>
<keyword evidence="1" id="KW-0812">Transmembrane</keyword>
<feature type="signal peptide" evidence="2">
    <location>
        <begin position="1"/>
        <end position="19"/>
    </location>
</feature>
<organism evidence="3 4">
    <name type="scientific">Necator americanus</name>
    <name type="common">Human hookworm</name>
    <dbReference type="NCBI Taxonomy" id="51031"/>
    <lineage>
        <taxon>Eukaryota</taxon>
        <taxon>Metazoa</taxon>
        <taxon>Ecdysozoa</taxon>
        <taxon>Nematoda</taxon>
        <taxon>Chromadorea</taxon>
        <taxon>Rhabditida</taxon>
        <taxon>Rhabditina</taxon>
        <taxon>Rhabditomorpha</taxon>
        <taxon>Strongyloidea</taxon>
        <taxon>Ancylostomatidae</taxon>
        <taxon>Bunostominae</taxon>
        <taxon>Necator</taxon>
    </lineage>
</organism>
<keyword evidence="1" id="KW-0472">Membrane</keyword>
<dbReference type="EMBL" id="JAVFWL010000005">
    <property type="protein sequence ID" value="KAK6758697.1"/>
    <property type="molecule type" value="Genomic_DNA"/>
</dbReference>
<evidence type="ECO:0000313" key="3">
    <source>
        <dbReference type="EMBL" id="KAK6758697.1"/>
    </source>
</evidence>
<keyword evidence="2" id="KW-0732">Signal</keyword>
<proteinExistence type="predicted"/>
<evidence type="ECO:0000313" key="4">
    <source>
        <dbReference type="Proteomes" id="UP001303046"/>
    </source>
</evidence>
<dbReference type="PANTHER" id="PTHR22552">
    <property type="entry name" value="GEO11429P1"/>
    <property type="match status" value="1"/>
</dbReference>
<reference evidence="3 4" key="1">
    <citation type="submission" date="2023-08" db="EMBL/GenBank/DDBJ databases">
        <title>A Necator americanus chromosomal reference genome.</title>
        <authorList>
            <person name="Ilik V."/>
            <person name="Petrzelkova K.J."/>
            <person name="Pardy F."/>
            <person name="Fuh T."/>
            <person name="Niatou-Singa F.S."/>
            <person name="Gouil Q."/>
            <person name="Baker L."/>
            <person name="Ritchie M.E."/>
            <person name="Jex A.R."/>
            <person name="Gazzola D."/>
            <person name="Li H."/>
            <person name="Toshio Fujiwara R."/>
            <person name="Zhan B."/>
            <person name="Aroian R.V."/>
            <person name="Pafco B."/>
            <person name="Schwarz E.M."/>
        </authorList>
    </citation>
    <scope>NUCLEOTIDE SEQUENCE [LARGE SCALE GENOMIC DNA]</scope>
    <source>
        <strain evidence="3 4">Aroian</strain>
        <tissue evidence="3">Whole animal</tissue>
    </source>
</reference>
<gene>
    <name evidence="3" type="primary">Necator_chrV.g20910</name>
    <name evidence="3" type="ORF">RB195_016117</name>
</gene>
<evidence type="ECO:0000256" key="2">
    <source>
        <dbReference type="SAM" id="SignalP"/>
    </source>
</evidence>
<protein>
    <submittedName>
        <fullName evidence="3">Uncharacterized protein</fullName>
    </submittedName>
</protein>
<dbReference type="PANTHER" id="PTHR22552:SF25">
    <property type="entry name" value="GEO11429P1"/>
    <property type="match status" value="1"/>
</dbReference>
<name>A0ABR1E7N3_NECAM</name>
<keyword evidence="4" id="KW-1185">Reference proteome</keyword>
<dbReference type="Proteomes" id="UP001303046">
    <property type="component" value="Unassembled WGS sequence"/>
</dbReference>
<comment type="caution">
    <text evidence="3">The sequence shown here is derived from an EMBL/GenBank/DDBJ whole genome shotgun (WGS) entry which is preliminary data.</text>
</comment>
<feature type="chain" id="PRO_5046223139" evidence="2">
    <location>
        <begin position="20"/>
        <end position="263"/>
    </location>
</feature>
<accession>A0ABR1E7N3</accession>
<evidence type="ECO:0000256" key="1">
    <source>
        <dbReference type="SAM" id="Phobius"/>
    </source>
</evidence>
<feature type="transmembrane region" description="Helical" evidence="1">
    <location>
        <begin position="80"/>
        <end position="98"/>
    </location>
</feature>
<sequence>MKLTIVVILLLAIISTVLSERSRRVPRSSSSHEGWGRRFGGYPGGGWGGGNGYGGGVNQGYYGGYNPYQQSGGWGWGKRMKLIVVVVVVLLAIILTVSSERSRRVRRSSSSHEHWRRHHWGRGYGGYGGWGGGYGGGVYPGYYGGYYPYQQYGGWILRQRSKVRDAVAYVKEGKLWRAEHVMRFNDNRWTRAASDWIPRDIERTAGRPPTRWSDIFTKSFIERYDAARVPREMRNYWTPSVRDQDKWNCYWCLFEQIKEQREP</sequence>